<keyword evidence="2" id="KW-1185">Reference proteome</keyword>
<comment type="caution">
    <text evidence="1">The sequence shown here is derived from an EMBL/GenBank/DDBJ whole genome shotgun (WGS) entry which is preliminary data.</text>
</comment>
<dbReference type="EMBL" id="JAEEGA010000001">
    <property type="protein sequence ID" value="MBP1039545.1"/>
    <property type="molecule type" value="Genomic_DNA"/>
</dbReference>
<reference evidence="1" key="1">
    <citation type="submission" date="2020-12" db="EMBL/GenBank/DDBJ databases">
        <title>Vagococcus allomyrinae sp. nov. and Enterococcus lavae sp. nov., isolated from the larvae of Allomyrina dichotoma.</title>
        <authorList>
            <person name="Lee S.D."/>
        </authorList>
    </citation>
    <scope>NUCLEOTIDE SEQUENCE</scope>
    <source>
        <strain evidence="1">BWB3-3</strain>
    </source>
</reference>
<name>A0A940P1Y0_9ENTE</name>
<organism evidence="1 2">
    <name type="scientific">Vagococcus allomyrinae</name>
    <dbReference type="NCBI Taxonomy" id="2794353"/>
    <lineage>
        <taxon>Bacteria</taxon>
        <taxon>Bacillati</taxon>
        <taxon>Bacillota</taxon>
        <taxon>Bacilli</taxon>
        <taxon>Lactobacillales</taxon>
        <taxon>Enterococcaceae</taxon>
        <taxon>Vagococcus</taxon>
    </lineage>
</organism>
<protein>
    <submittedName>
        <fullName evidence="1">Uncharacterized protein</fullName>
    </submittedName>
</protein>
<gene>
    <name evidence="1" type="ORF">I6N95_00855</name>
</gene>
<accession>A0A940P1Y0</accession>
<evidence type="ECO:0000313" key="2">
    <source>
        <dbReference type="Proteomes" id="UP000674938"/>
    </source>
</evidence>
<dbReference type="RefSeq" id="WP_209524447.1">
    <property type="nucleotide sequence ID" value="NZ_JAEEGA010000001.1"/>
</dbReference>
<dbReference type="Proteomes" id="UP000674938">
    <property type="component" value="Unassembled WGS sequence"/>
</dbReference>
<dbReference type="AlphaFoldDB" id="A0A940P1Y0"/>
<evidence type="ECO:0000313" key="1">
    <source>
        <dbReference type="EMBL" id="MBP1039545.1"/>
    </source>
</evidence>
<sequence length="179" mass="19722">MRKVTSAVTAVSASHRLVTHDWLLIDVTEAFPGYHFPDETLVIVNQSAQQLDLVLDWEHDQALANVMSYYEGELVIVTSTQRFSLPLFSEGSQQLVIEPKNETTLMVKRRIIGEGHDNATQELTGNQLVKLVISANQGEGMPSTNLPPLGQSRRGILLLVGSLVILVHVQLKKGSSLII</sequence>
<proteinExistence type="predicted"/>